<gene>
    <name evidence="5" type="ORF">NAES01612_LOCUS1210</name>
</gene>
<dbReference type="GO" id="GO:0008236">
    <property type="term" value="F:serine-type peptidase activity"/>
    <property type="evidence" value="ECO:0007669"/>
    <property type="project" value="InterPro"/>
</dbReference>
<keyword evidence="1" id="KW-0040">ANK repeat</keyword>
<dbReference type="InterPro" id="IPR002110">
    <property type="entry name" value="Ankyrin_rpt"/>
</dbReference>
<feature type="region of interest" description="Disordered" evidence="2">
    <location>
        <begin position="80"/>
        <end position="100"/>
    </location>
</feature>
<feature type="domain" description="Peptidase S9 prolyl oligopeptidase catalytic" evidence="4">
    <location>
        <begin position="383"/>
        <end position="564"/>
    </location>
</feature>
<name>A0A7S4JME9_9EUKA</name>
<feature type="compositionally biased region" description="Basic residues" evidence="2">
    <location>
        <begin position="89"/>
        <end position="98"/>
    </location>
</feature>
<evidence type="ECO:0000259" key="4">
    <source>
        <dbReference type="Pfam" id="PF00326"/>
    </source>
</evidence>
<evidence type="ECO:0000256" key="2">
    <source>
        <dbReference type="SAM" id="MobiDB-lite"/>
    </source>
</evidence>
<organism evidence="5">
    <name type="scientific">Paramoeba aestuarina</name>
    <dbReference type="NCBI Taxonomy" id="180227"/>
    <lineage>
        <taxon>Eukaryota</taxon>
        <taxon>Amoebozoa</taxon>
        <taxon>Discosea</taxon>
        <taxon>Flabellinia</taxon>
        <taxon>Dactylopodida</taxon>
        <taxon>Paramoebidae</taxon>
        <taxon>Paramoeba</taxon>
    </lineage>
</organism>
<dbReference type="PROSITE" id="PS50297">
    <property type="entry name" value="ANK_REP_REGION"/>
    <property type="match status" value="1"/>
</dbReference>
<dbReference type="PANTHER" id="PTHR43358:SF4">
    <property type="entry name" value="ALPHA_BETA HYDROLASE FOLD-1 DOMAIN-CONTAINING PROTEIN"/>
    <property type="match status" value="1"/>
</dbReference>
<dbReference type="Pfam" id="PF12796">
    <property type="entry name" value="Ank_2"/>
    <property type="match status" value="1"/>
</dbReference>
<dbReference type="InterPro" id="IPR001375">
    <property type="entry name" value="Peptidase_S9_cat"/>
</dbReference>
<dbReference type="Pfam" id="PF00326">
    <property type="entry name" value="Peptidase_S9"/>
    <property type="match status" value="1"/>
</dbReference>
<keyword evidence="3" id="KW-0472">Membrane</keyword>
<evidence type="ECO:0000313" key="5">
    <source>
        <dbReference type="EMBL" id="CAE2268122.1"/>
    </source>
</evidence>
<protein>
    <recommendedName>
        <fullName evidence="4">Peptidase S9 prolyl oligopeptidase catalytic domain-containing protein</fullName>
    </recommendedName>
</protein>
<dbReference type="EMBL" id="HBKR01001894">
    <property type="protein sequence ID" value="CAE2268122.1"/>
    <property type="molecule type" value="Transcribed_RNA"/>
</dbReference>
<feature type="transmembrane region" description="Helical" evidence="3">
    <location>
        <begin position="407"/>
        <end position="430"/>
    </location>
</feature>
<dbReference type="PANTHER" id="PTHR43358">
    <property type="entry name" value="ALPHA/BETA-HYDROLASE"/>
    <property type="match status" value="1"/>
</dbReference>
<reference evidence="5" key="1">
    <citation type="submission" date="2021-01" db="EMBL/GenBank/DDBJ databases">
        <authorList>
            <person name="Corre E."/>
            <person name="Pelletier E."/>
            <person name="Niang G."/>
            <person name="Scheremetjew M."/>
            <person name="Finn R."/>
            <person name="Kale V."/>
            <person name="Holt S."/>
            <person name="Cochrane G."/>
            <person name="Meng A."/>
            <person name="Brown T."/>
            <person name="Cohen L."/>
        </authorList>
    </citation>
    <scope>NUCLEOTIDE SEQUENCE</scope>
    <source>
        <strain evidence="5">SoJaBio B1-5/56/2</strain>
    </source>
</reference>
<evidence type="ECO:0000256" key="1">
    <source>
        <dbReference type="PROSITE-ProRule" id="PRU00023"/>
    </source>
</evidence>
<dbReference type="Gene3D" id="3.40.50.1820">
    <property type="entry name" value="alpha/beta hydrolase"/>
    <property type="match status" value="1"/>
</dbReference>
<keyword evidence="3" id="KW-1133">Transmembrane helix</keyword>
<dbReference type="InterPro" id="IPR036770">
    <property type="entry name" value="Ankyrin_rpt-contain_sf"/>
</dbReference>
<dbReference type="GO" id="GO:0006508">
    <property type="term" value="P:proteolysis"/>
    <property type="evidence" value="ECO:0007669"/>
    <property type="project" value="InterPro"/>
</dbReference>
<dbReference type="Gene3D" id="1.25.40.20">
    <property type="entry name" value="Ankyrin repeat-containing domain"/>
    <property type="match status" value="1"/>
</dbReference>
<dbReference type="InterPro" id="IPR052920">
    <property type="entry name" value="DNA-binding_regulatory"/>
</dbReference>
<sequence>MSRPQLFSSFLMSRIKEQSAGLRKSYARNRAIRPAKDTPYDNTALHLFRSLADGMKERLRGSLKKHQTWRRLMRTIEELQGTQSERRVDQKRKKSIRGRSKDFDPKLHVAVSSGSVPSVRSILERSKDPVQTVNQTDYENRTPLHVAVGYGNLEMVSFLVQNGAEVNATDVRNRTPLFESSKEEISDFLKKHGAVDSYKYFAKQSEDAKIGKMESADVVDTSFVRKILFALISPILLLVLMNGSAFALKFSVLTFFYYLVVISFFVAEVSIKPPWYRPNSTKLSLHAVPEYWQGIVHDPKYDLGIDYEDVRFETEDRYSLSGWFVPSHHDGNRTGIILVHGGGRDRRAWLRHVRMFHESGYDVLLFDFREHGMSQGTGKGFTYGVQERYDVLAAAKYLKQKRSLSKVCAVGTSVGGSAVIMACAIGPTLIDMVIAENPITTVSYLQHIHLENILGPYMHKSAASMKLFNAFRWFCRWWINFRISNIPSKYCQALHVVHSISPRPILLMHGTGDAVVPYHHSEVLFQRANEPKELWLAPDAFHCGLYDMFPQEFKDRVLSFIKKYE</sequence>
<dbReference type="SUPFAM" id="SSF53474">
    <property type="entry name" value="alpha/beta-Hydrolases"/>
    <property type="match status" value="1"/>
</dbReference>
<dbReference type="SMART" id="SM00248">
    <property type="entry name" value="ANK"/>
    <property type="match status" value="2"/>
</dbReference>
<feature type="repeat" description="ANK" evidence="1">
    <location>
        <begin position="139"/>
        <end position="171"/>
    </location>
</feature>
<dbReference type="SUPFAM" id="SSF48403">
    <property type="entry name" value="Ankyrin repeat"/>
    <property type="match status" value="1"/>
</dbReference>
<proteinExistence type="predicted"/>
<evidence type="ECO:0000256" key="3">
    <source>
        <dbReference type="SAM" id="Phobius"/>
    </source>
</evidence>
<dbReference type="PROSITE" id="PS50088">
    <property type="entry name" value="ANK_REPEAT"/>
    <property type="match status" value="1"/>
</dbReference>
<feature type="transmembrane region" description="Helical" evidence="3">
    <location>
        <begin position="254"/>
        <end position="271"/>
    </location>
</feature>
<dbReference type="AlphaFoldDB" id="A0A7S4JME9"/>
<dbReference type="InterPro" id="IPR029058">
    <property type="entry name" value="AB_hydrolase_fold"/>
</dbReference>
<accession>A0A7S4JME9</accession>
<keyword evidence="3" id="KW-0812">Transmembrane</keyword>